<evidence type="ECO:0000259" key="1">
    <source>
        <dbReference type="Pfam" id="PF04015"/>
    </source>
</evidence>
<keyword evidence="3" id="KW-1185">Reference proteome</keyword>
<dbReference type="AlphaFoldDB" id="A0A4P8L0Z7"/>
<reference evidence="2 3" key="2">
    <citation type="submission" date="2019-05" db="EMBL/GenBank/DDBJ databases">
        <authorList>
            <person name="Suflita J.M."/>
            <person name="Marks C.R."/>
        </authorList>
    </citation>
    <scope>NUCLEOTIDE SEQUENCE [LARGE SCALE GENOMIC DNA]</scope>
    <source>
        <strain evidence="2 3">ALDC</strain>
    </source>
</reference>
<organism evidence="2 3">
    <name type="scientific">Desulfoglaeba alkanexedens ALDC</name>
    <dbReference type="NCBI Taxonomy" id="980445"/>
    <lineage>
        <taxon>Bacteria</taxon>
        <taxon>Pseudomonadati</taxon>
        <taxon>Thermodesulfobacteriota</taxon>
        <taxon>Syntrophobacteria</taxon>
        <taxon>Syntrophobacterales</taxon>
        <taxon>Syntrophobacteraceae</taxon>
        <taxon>Desulfoglaeba</taxon>
    </lineage>
</organism>
<name>A0A4P8L0Z7_9BACT</name>
<evidence type="ECO:0000313" key="3">
    <source>
        <dbReference type="Proteomes" id="UP000298602"/>
    </source>
</evidence>
<dbReference type="Pfam" id="PF04015">
    <property type="entry name" value="DUF362"/>
    <property type="match status" value="1"/>
</dbReference>
<dbReference type="RefSeq" id="WP_137423283.1">
    <property type="nucleotide sequence ID" value="NZ_CP040098.1"/>
</dbReference>
<protein>
    <submittedName>
        <fullName evidence="2">DUF362 domain-containing protein</fullName>
    </submittedName>
</protein>
<feature type="domain" description="DUF362" evidence="1">
    <location>
        <begin position="37"/>
        <end position="244"/>
    </location>
</feature>
<dbReference type="Proteomes" id="UP000298602">
    <property type="component" value="Chromosome"/>
</dbReference>
<proteinExistence type="predicted"/>
<accession>A0A4P8L0Z7</accession>
<dbReference type="OrthoDB" id="9785671at2"/>
<reference evidence="2 3" key="1">
    <citation type="submission" date="2019-05" db="EMBL/GenBank/DDBJ databases">
        <title>The Complete Genome Sequence of the n-alkane-degrading Desulfoglaeba alkanexedens ALDC reveals multiple alkylsuccinate synthase gene clusters.</title>
        <authorList>
            <person name="Callaghan A.V."/>
            <person name="Davidova I.A."/>
            <person name="Duncan K.E."/>
            <person name="Morris B."/>
            <person name="McInerney M.J."/>
        </authorList>
    </citation>
    <scope>NUCLEOTIDE SEQUENCE [LARGE SCALE GENOMIC DNA]</scope>
    <source>
        <strain evidence="2 3">ALDC</strain>
    </source>
</reference>
<sequence>MTPHRVSIVRYRTPGESVRRAVDLAGGLPPLKSGARVFIKPNIVFWTRAVPFPKWGVITTSRVMEDMVKLLKAHGVDDITIGEGIITADPRDRETPDHAFTTLGYGVLAKRYGVKTLNVMDDDFAPVEIGEGTTLNFCARALESDLIVDLPVLKTHNQTVVTLGIKNLKGLIDIPSRKKCHRMDDEADLHAMVARLPDRLPAVFTVIDGIYSAERGPAFDGKMHRSDLLIASADLLSADLVGARVLGHDPADVPHLAYAARNHGRPLDLSDIEVVGEPIEAVARFHAYDFDYAQDSDGNWLPVPLIKQGIRGLSYPKYDLTMCTYCSGINGVVLSAIRYAWKGEPFDDVEVLTGKVMKPTPGKKKTILLGKCMYQAHKNNPDINEMIAVKGCPPKPEDILNALHQAGIDADPALFAGMDRFPGFFMARYQGKPEFDEAFFRVQ</sequence>
<dbReference type="InterPro" id="IPR007160">
    <property type="entry name" value="DUF362"/>
</dbReference>
<dbReference type="EMBL" id="CP040098">
    <property type="protein sequence ID" value="QCQ21314.1"/>
    <property type="molecule type" value="Genomic_DNA"/>
</dbReference>
<gene>
    <name evidence="2" type="ORF">FDQ92_03415</name>
</gene>
<evidence type="ECO:0000313" key="2">
    <source>
        <dbReference type="EMBL" id="QCQ21314.1"/>
    </source>
</evidence>
<dbReference type="KEGG" id="dax:FDQ92_03415"/>